<evidence type="ECO:0000313" key="1">
    <source>
        <dbReference type="EMBL" id="MBK7673981.1"/>
    </source>
</evidence>
<name>A0A935PXZ1_9PROT</name>
<gene>
    <name evidence="1" type="ORF">IPJ27_04005</name>
</gene>
<proteinExistence type="predicted"/>
<evidence type="ECO:0000313" key="2">
    <source>
        <dbReference type="Proteomes" id="UP000697998"/>
    </source>
</evidence>
<dbReference type="EMBL" id="JADJMH010000002">
    <property type="protein sequence ID" value="MBK7673981.1"/>
    <property type="molecule type" value="Genomic_DNA"/>
</dbReference>
<comment type="caution">
    <text evidence="1">The sequence shown here is derived from an EMBL/GenBank/DDBJ whole genome shotgun (WGS) entry which is preliminary data.</text>
</comment>
<protein>
    <submittedName>
        <fullName evidence="1">Uncharacterized protein</fullName>
    </submittedName>
</protein>
<dbReference type="Proteomes" id="UP000697998">
    <property type="component" value="Unassembled WGS sequence"/>
</dbReference>
<accession>A0A935PXZ1</accession>
<dbReference type="AlphaFoldDB" id="A0A935PXZ1"/>
<sequence length="62" mass="6246">MPPPRCCSAGVAKVGDGGGLLPGTAAGTERQPAGAALLDLFTPHITGSTLLPTLFTPTRKCR</sequence>
<reference evidence="1 2" key="1">
    <citation type="submission" date="2020-10" db="EMBL/GenBank/DDBJ databases">
        <title>Connecting structure to function with the recovery of over 1000 high-quality activated sludge metagenome-assembled genomes encoding full-length rRNA genes using long-read sequencing.</title>
        <authorList>
            <person name="Singleton C.M."/>
            <person name="Petriglieri F."/>
            <person name="Kristensen J.M."/>
            <person name="Kirkegaard R.H."/>
            <person name="Michaelsen T.Y."/>
            <person name="Andersen M.H."/>
            <person name="Karst S.M."/>
            <person name="Dueholm M.S."/>
            <person name="Nielsen P.H."/>
            <person name="Albertsen M."/>
        </authorList>
    </citation>
    <scope>NUCLEOTIDE SEQUENCE [LARGE SCALE GENOMIC DNA]</scope>
    <source>
        <strain evidence="1">EsbW_18-Q3-R4-48_BATAC.285</strain>
    </source>
</reference>
<organism evidence="1 2">
    <name type="scientific">Candidatus Accumulibacter proximus</name>
    <dbReference type="NCBI Taxonomy" id="2954385"/>
    <lineage>
        <taxon>Bacteria</taxon>
        <taxon>Pseudomonadati</taxon>
        <taxon>Pseudomonadota</taxon>
        <taxon>Betaproteobacteria</taxon>
        <taxon>Candidatus Accumulibacter</taxon>
    </lineage>
</organism>